<organism evidence="2 3">
    <name type="scientific">Paeniglutamicibacter terrestris</name>
    <dbReference type="NCBI Taxonomy" id="2723403"/>
    <lineage>
        <taxon>Bacteria</taxon>
        <taxon>Bacillati</taxon>
        <taxon>Actinomycetota</taxon>
        <taxon>Actinomycetes</taxon>
        <taxon>Micrococcales</taxon>
        <taxon>Micrococcaceae</taxon>
        <taxon>Paeniglutamicibacter</taxon>
    </lineage>
</organism>
<protein>
    <submittedName>
        <fullName evidence="2">Uncharacterized protein</fullName>
    </submittedName>
</protein>
<dbReference type="RefSeq" id="WP_168151656.1">
    <property type="nucleotide sequence ID" value="NZ_JAAWVT010000003.1"/>
</dbReference>
<evidence type="ECO:0000256" key="1">
    <source>
        <dbReference type="SAM" id="Phobius"/>
    </source>
</evidence>
<keyword evidence="3" id="KW-1185">Reference proteome</keyword>
<evidence type="ECO:0000313" key="2">
    <source>
        <dbReference type="EMBL" id="NKG20799.1"/>
    </source>
</evidence>
<feature type="transmembrane region" description="Helical" evidence="1">
    <location>
        <begin position="110"/>
        <end position="129"/>
    </location>
</feature>
<dbReference type="Proteomes" id="UP000746595">
    <property type="component" value="Unassembled WGS sequence"/>
</dbReference>
<proteinExistence type="predicted"/>
<keyword evidence="1" id="KW-1133">Transmembrane helix</keyword>
<feature type="transmembrane region" description="Helical" evidence="1">
    <location>
        <begin position="87"/>
        <end position="104"/>
    </location>
</feature>
<keyword evidence="1" id="KW-0812">Transmembrane</keyword>
<reference evidence="2 3" key="1">
    <citation type="submission" date="2020-04" db="EMBL/GenBank/DDBJ databases">
        <title>Paeniglutamicibacter sp. ANT13_2, a novel actinomycete isolated from sediment in Antarctica.</title>
        <authorList>
            <person name="Sakdapetsiri C."/>
            <person name="Pinyakong O."/>
        </authorList>
    </citation>
    <scope>NUCLEOTIDE SEQUENCE [LARGE SCALE GENOMIC DNA]</scope>
    <source>
        <strain evidence="2 3">ANT13_2</strain>
    </source>
</reference>
<sequence>MNKLNTPEKLGFGLYLATVTLATGLPLLLGFFTPLWFSQLGNPRPGILFWSPLLTVVFVLIILILGEISDRIVLKVFNSASKIAVQSLQTLLTFIVILGCYRLVMTSYRAALIAAVTATLGYLVLSPVINRLEKKAPRSEG</sequence>
<dbReference type="EMBL" id="JAAWVT010000003">
    <property type="protein sequence ID" value="NKG20799.1"/>
    <property type="molecule type" value="Genomic_DNA"/>
</dbReference>
<comment type="caution">
    <text evidence="2">The sequence shown here is derived from an EMBL/GenBank/DDBJ whole genome shotgun (WGS) entry which is preliminary data.</text>
</comment>
<accession>A0ABX1G493</accession>
<gene>
    <name evidence="2" type="ORF">HED64_08780</name>
</gene>
<keyword evidence="1" id="KW-0472">Membrane</keyword>
<evidence type="ECO:0000313" key="3">
    <source>
        <dbReference type="Proteomes" id="UP000746595"/>
    </source>
</evidence>
<feature type="transmembrane region" description="Helical" evidence="1">
    <location>
        <begin position="12"/>
        <end position="35"/>
    </location>
</feature>
<feature type="transmembrane region" description="Helical" evidence="1">
    <location>
        <begin position="47"/>
        <end position="66"/>
    </location>
</feature>
<name>A0ABX1G493_9MICC</name>